<evidence type="ECO:0000313" key="3">
    <source>
        <dbReference type="EMBL" id="BEI91272.1"/>
    </source>
</evidence>
<organism evidence="3 4">
    <name type="scientific">Cutaneotrichosporon cavernicola</name>
    <dbReference type="NCBI Taxonomy" id="279322"/>
    <lineage>
        <taxon>Eukaryota</taxon>
        <taxon>Fungi</taxon>
        <taxon>Dikarya</taxon>
        <taxon>Basidiomycota</taxon>
        <taxon>Agaricomycotina</taxon>
        <taxon>Tremellomycetes</taxon>
        <taxon>Trichosporonales</taxon>
        <taxon>Trichosporonaceae</taxon>
        <taxon>Cutaneotrichosporon</taxon>
    </lineage>
</organism>
<evidence type="ECO:0000256" key="1">
    <source>
        <dbReference type="ARBA" id="ARBA00022801"/>
    </source>
</evidence>
<dbReference type="GeneID" id="85495142"/>
<keyword evidence="1" id="KW-0378">Hydrolase</keyword>
<dbReference type="GO" id="GO:0016787">
    <property type="term" value="F:hydrolase activity"/>
    <property type="evidence" value="ECO:0007669"/>
    <property type="project" value="UniProtKB-KW"/>
</dbReference>
<proteinExistence type="predicted"/>
<protein>
    <recommendedName>
        <fullName evidence="2">BD-FAE-like domain-containing protein</fullName>
    </recommendedName>
</protein>
<name>A0AA48L3H0_9TREE</name>
<dbReference type="Proteomes" id="UP001233271">
    <property type="component" value="Chromosome 4"/>
</dbReference>
<evidence type="ECO:0000313" key="4">
    <source>
        <dbReference type="Proteomes" id="UP001233271"/>
    </source>
</evidence>
<dbReference type="KEGG" id="ccac:CcaHIS019_0400920"/>
<dbReference type="Pfam" id="PF20434">
    <property type="entry name" value="BD-FAE"/>
    <property type="match status" value="1"/>
</dbReference>
<sequence length="250" mass="27505">MTRRSLPPCRPGYSDHVFASVHGVELPLRVWPPLKRKGAGRVPWLLWIHGGGYTAGKWTAPTAWVTRIFGDRGYAIASVGYRQQPQASMPDMLGDCLAAAAWCRAHLPDLVGADPDAWVVGGSSGGASLACLVAHAPMFEVPQYAISSHHPLPPPRVLINVYGAPNAADDYHHNPYRKVVVEDYYVADEPELSDMLADRNPANAITQKDEGWEWIEEMLDFVDQHIGLQQLNASVNGSPKTANISMRYTR</sequence>
<dbReference type="SUPFAM" id="SSF53474">
    <property type="entry name" value="alpha/beta-Hydrolases"/>
    <property type="match status" value="1"/>
</dbReference>
<dbReference type="PANTHER" id="PTHR48081">
    <property type="entry name" value="AB HYDROLASE SUPERFAMILY PROTEIN C4A8.06C"/>
    <property type="match status" value="1"/>
</dbReference>
<reference evidence="3" key="1">
    <citation type="journal article" date="2023" name="BMC Genomics">
        <title>Chromosome-level genome assemblies of Cutaneotrichosporon spp. (Trichosporonales, Basidiomycota) reveal imbalanced evolution between nucleotide sequences and chromosome synteny.</title>
        <authorList>
            <person name="Kobayashi Y."/>
            <person name="Kayamori A."/>
            <person name="Aoki K."/>
            <person name="Shiwa Y."/>
            <person name="Matsutani M."/>
            <person name="Fujita N."/>
            <person name="Sugita T."/>
            <person name="Iwasaki W."/>
            <person name="Tanaka N."/>
            <person name="Takashima M."/>
        </authorList>
    </citation>
    <scope>NUCLEOTIDE SEQUENCE</scope>
    <source>
        <strain evidence="3">HIS019</strain>
    </source>
</reference>
<dbReference type="InterPro" id="IPR050300">
    <property type="entry name" value="GDXG_lipolytic_enzyme"/>
</dbReference>
<keyword evidence="4" id="KW-1185">Reference proteome</keyword>
<accession>A0AA48L3H0</accession>
<dbReference type="Gene3D" id="3.40.50.1820">
    <property type="entry name" value="alpha/beta hydrolase"/>
    <property type="match status" value="1"/>
</dbReference>
<dbReference type="InterPro" id="IPR029058">
    <property type="entry name" value="AB_hydrolase_fold"/>
</dbReference>
<evidence type="ECO:0000259" key="2">
    <source>
        <dbReference type="Pfam" id="PF20434"/>
    </source>
</evidence>
<dbReference type="EMBL" id="AP028215">
    <property type="protein sequence ID" value="BEI91272.1"/>
    <property type="molecule type" value="Genomic_DNA"/>
</dbReference>
<dbReference type="RefSeq" id="XP_060456537.1">
    <property type="nucleotide sequence ID" value="XM_060599887.1"/>
</dbReference>
<dbReference type="AlphaFoldDB" id="A0AA48L3H0"/>
<feature type="domain" description="BD-FAE-like" evidence="2">
    <location>
        <begin position="36"/>
        <end position="138"/>
    </location>
</feature>
<gene>
    <name evidence="3" type="ORF">CcaverHIS019_0400920</name>
</gene>
<dbReference type="InterPro" id="IPR049492">
    <property type="entry name" value="BD-FAE-like_dom"/>
</dbReference>